<feature type="non-terminal residue" evidence="2">
    <location>
        <position position="1"/>
    </location>
</feature>
<sequence length="69" mass="7841">GGEEWWYPACKCHRAVVADSEAYYCNSCVKHILQVVPRFKVKIEVSDGVSTAVFILFDSDMSYLMEKSC</sequence>
<dbReference type="Pfam" id="PF08646">
    <property type="entry name" value="Rep_fac-A_C"/>
    <property type="match status" value="1"/>
</dbReference>
<dbReference type="InterPro" id="IPR013955">
    <property type="entry name" value="Rep_factor-A_C"/>
</dbReference>
<keyword evidence="3" id="KW-1185">Reference proteome</keyword>
<dbReference type="EMBL" id="LXQA010430896">
    <property type="protein sequence ID" value="MCI51382.1"/>
    <property type="molecule type" value="Genomic_DNA"/>
</dbReference>
<proteinExistence type="predicted"/>
<evidence type="ECO:0000313" key="3">
    <source>
        <dbReference type="Proteomes" id="UP000265520"/>
    </source>
</evidence>
<reference evidence="2 3" key="1">
    <citation type="journal article" date="2018" name="Front. Plant Sci.">
        <title>Red Clover (Trifolium pratense) and Zigzag Clover (T. medium) - A Picture of Genomic Similarities and Differences.</title>
        <authorList>
            <person name="Dluhosova J."/>
            <person name="Istvanek J."/>
            <person name="Nedelnik J."/>
            <person name="Repkova J."/>
        </authorList>
    </citation>
    <scope>NUCLEOTIDE SEQUENCE [LARGE SCALE GENOMIC DNA]</scope>
    <source>
        <strain evidence="3">cv. 10/8</strain>
        <tissue evidence="2">Leaf</tissue>
    </source>
</reference>
<feature type="domain" description="Replication factor A C-terminal" evidence="1">
    <location>
        <begin position="3"/>
        <end position="68"/>
    </location>
</feature>
<dbReference type="Gene3D" id="2.40.50.140">
    <property type="entry name" value="Nucleic acid-binding proteins"/>
    <property type="match status" value="1"/>
</dbReference>
<evidence type="ECO:0000313" key="2">
    <source>
        <dbReference type="EMBL" id="MCI51382.1"/>
    </source>
</evidence>
<name>A0A392SSH5_9FABA</name>
<dbReference type="AlphaFoldDB" id="A0A392SSH5"/>
<organism evidence="2 3">
    <name type="scientific">Trifolium medium</name>
    <dbReference type="NCBI Taxonomy" id="97028"/>
    <lineage>
        <taxon>Eukaryota</taxon>
        <taxon>Viridiplantae</taxon>
        <taxon>Streptophyta</taxon>
        <taxon>Embryophyta</taxon>
        <taxon>Tracheophyta</taxon>
        <taxon>Spermatophyta</taxon>
        <taxon>Magnoliopsida</taxon>
        <taxon>eudicotyledons</taxon>
        <taxon>Gunneridae</taxon>
        <taxon>Pentapetalae</taxon>
        <taxon>rosids</taxon>
        <taxon>fabids</taxon>
        <taxon>Fabales</taxon>
        <taxon>Fabaceae</taxon>
        <taxon>Papilionoideae</taxon>
        <taxon>50 kb inversion clade</taxon>
        <taxon>NPAAA clade</taxon>
        <taxon>Hologalegina</taxon>
        <taxon>IRL clade</taxon>
        <taxon>Trifolieae</taxon>
        <taxon>Trifolium</taxon>
    </lineage>
</organism>
<dbReference type="Proteomes" id="UP000265520">
    <property type="component" value="Unassembled WGS sequence"/>
</dbReference>
<protein>
    <submittedName>
        <fullName evidence="2">Replication factor A protein</fullName>
    </submittedName>
</protein>
<dbReference type="SUPFAM" id="SSF50249">
    <property type="entry name" value="Nucleic acid-binding proteins"/>
    <property type="match status" value="1"/>
</dbReference>
<dbReference type="InterPro" id="IPR012340">
    <property type="entry name" value="NA-bd_OB-fold"/>
</dbReference>
<accession>A0A392SSH5</accession>
<feature type="non-terminal residue" evidence="2">
    <location>
        <position position="69"/>
    </location>
</feature>
<evidence type="ECO:0000259" key="1">
    <source>
        <dbReference type="Pfam" id="PF08646"/>
    </source>
</evidence>
<comment type="caution">
    <text evidence="2">The sequence shown here is derived from an EMBL/GenBank/DDBJ whole genome shotgun (WGS) entry which is preliminary data.</text>
</comment>